<dbReference type="InterPro" id="IPR005000">
    <property type="entry name" value="Aldolase/citrate-lyase_domain"/>
</dbReference>
<comment type="similarity">
    <text evidence="1">Belongs to the HpcH/HpaI aldolase family.</text>
</comment>
<dbReference type="PANTHER" id="PTHR30502:SF0">
    <property type="entry name" value="PHOSPHOENOLPYRUVATE CARBOXYLASE FAMILY PROTEIN"/>
    <property type="match status" value="1"/>
</dbReference>
<gene>
    <name evidence="5" type="ORF">SAMN06296008_11221</name>
</gene>
<dbReference type="InterPro" id="IPR050251">
    <property type="entry name" value="HpcH-HpaI_aldolase"/>
</dbReference>
<dbReference type="GO" id="GO:0016832">
    <property type="term" value="F:aldehyde-lyase activity"/>
    <property type="evidence" value="ECO:0007669"/>
    <property type="project" value="TreeGrafter"/>
</dbReference>
<evidence type="ECO:0000313" key="6">
    <source>
        <dbReference type="Proteomes" id="UP000192708"/>
    </source>
</evidence>
<dbReference type="PANTHER" id="PTHR30502">
    <property type="entry name" value="2-KETO-3-DEOXY-L-RHAMNONATE ALDOLASE"/>
    <property type="match status" value="1"/>
</dbReference>
<evidence type="ECO:0000313" key="5">
    <source>
        <dbReference type="EMBL" id="SMC70185.1"/>
    </source>
</evidence>
<evidence type="ECO:0000256" key="1">
    <source>
        <dbReference type="ARBA" id="ARBA00005568"/>
    </source>
</evidence>
<dbReference type="Proteomes" id="UP000192708">
    <property type="component" value="Unassembled WGS sequence"/>
</dbReference>
<keyword evidence="3" id="KW-0456">Lyase</keyword>
<keyword evidence="6" id="KW-1185">Reference proteome</keyword>
<dbReference type="GO" id="GO:0005737">
    <property type="term" value="C:cytoplasm"/>
    <property type="evidence" value="ECO:0007669"/>
    <property type="project" value="TreeGrafter"/>
</dbReference>
<keyword evidence="2" id="KW-0479">Metal-binding</keyword>
<sequence>MRHNTLREMWANHQPIVNGWIATANSFHAEIMANQGFDSVTVDMQHGVVDYQAMVQILQAISTTKAVPMVRVPWLDASHIMKTLDAGAYGIICPMVNTADEAAKLVEWSSYSPMGSRSFGPIRAFLYAGQDYPKYANQTILRLAMIETAKAIENLDAILQVEGLDGIYIGPADLSLSLGCTPKLDYLDDKAAEAVDYILSRAKAYNKFAGIHNAESPQAIARVQKGFNMVTVSSDVRMITSGSQAILKEMKSGLQSNQSSTY</sequence>
<dbReference type="EMBL" id="FWXJ01000012">
    <property type="protein sequence ID" value="SMC70185.1"/>
    <property type="molecule type" value="Genomic_DNA"/>
</dbReference>
<protein>
    <submittedName>
        <fullName evidence="5">4-hydroxy-2-oxoheptanedioate aldolase</fullName>
    </submittedName>
</protein>
<dbReference type="RefSeq" id="WP_084284699.1">
    <property type="nucleotide sequence ID" value="NZ_FWXJ01000012.1"/>
</dbReference>
<dbReference type="InterPro" id="IPR015813">
    <property type="entry name" value="Pyrv/PenolPyrv_kinase-like_dom"/>
</dbReference>
<dbReference type="AlphaFoldDB" id="A0A1W2BB32"/>
<accession>A0A1W2BB32</accession>
<name>A0A1W2BB32_9BURK</name>
<dbReference type="GO" id="GO:0046872">
    <property type="term" value="F:metal ion binding"/>
    <property type="evidence" value="ECO:0007669"/>
    <property type="project" value="UniProtKB-KW"/>
</dbReference>
<dbReference type="InterPro" id="IPR040442">
    <property type="entry name" value="Pyrv_kinase-like_dom_sf"/>
</dbReference>
<reference evidence="5 6" key="1">
    <citation type="submission" date="2017-04" db="EMBL/GenBank/DDBJ databases">
        <authorList>
            <person name="Afonso C.L."/>
            <person name="Miller P.J."/>
            <person name="Scott M.A."/>
            <person name="Spackman E."/>
            <person name="Goraichik I."/>
            <person name="Dimitrov K.M."/>
            <person name="Suarez D.L."/>
            <person name="Swayne D.E."/>
        </authorList>
    </citation>
    <scope>NUCLEOTIDE SEQUENCE [LARGE SCALE GENOMIC DNA]</scope>
    <source>
        <strain evidence="5 6">VK13</strain>
    </source>
</reference>
<dbReference type="Gene3D" id="3.20.20.60">
    <property type="entry name" value="Phosphoenolpyruvate-binding domains"/>
    <property type="match status" value="1"/>
</dbReference>
<dbReference type="Pfam" id="PF03328">
    <property type="entry name" value="HpcH_HpaI"/>
    <property type="match status" value="1"/>
</dbReference>
<evidence type="ECO:0000256" key="3">
    <source>
        <dbReference type="ARBA" id="ARBA00023239"/>
    </source>
</evidence>
<dbReference type="STRING" id="1938817.SAMN06296008_11221"/>
<evidence type="ECO:0000259" key="4">
    <source>
        <dbReference type="Pfam" id="PF03328"/>
    </source>
</evidence>
<dbReference type="SUPFAM" id="SSF51621">
    <property type="entry name" value="Phosphoenolpyruvate/pyruvate domain"/>
    <property type="match status" value="1"/>
</dbReference>
<feature type="domain" description="HpcH/HpaI aldolase/citrate lyase" evidence="4">
    <location>
        <begin position="20"/>
        <end position="237"/>
    </location>
</feature>
<dbReference type="OrthoDB" id="86160at2"/>
<evidence type="ECO:0000256" key="2">
    <source>
        <dbReference type="ARBA" id="ARBA00022723"/>
    </source>
</evidence>
<proteinExistence type="inferred from homology"/>
<organism evidence="5 6">
    <name type="scientific">Polynucleobacter kasalickyi</name>
    <dbReference type="NCBI Taxonomy" id="1938817"/>
    <lineage>
        <taxon>Bacteria</taxon>
        <taxon>Pseudomonadati</taxon>
        <taxon>Pseudomonadota</taxon>
        <taxon>Betaproteobacteria</taxon>
        <taxon>Burkholderiales</taxon>
        <taxon>Burkholderiaceae</taxon>
        <taxon>Polynucleobacter</taxon>
    </lineage>
</organism>